<name>A0A1J1I5D8_9DIPT</name>
<dbReference type="AlphaFoldDB" id="A0A1J1I5D8"/>
<keyword evidence="2" id="KW-1185">Reference proteome</keyword>
<gene>
    <name evidence="1" type="ORF">CLUMA_CG007126</name>
</gene>
<proteinExistence type="predicted"/>
<evidence type="ECO:0000313" key="1">
    <source>
        <dbReference type="EMBL" id="CRK93593.1"/>
    </source>
</evidence>
<evidence type="ECO:0000313" key="2">
    <source>
        <dbReference type="Proteomes" id="UP000183832"/>
    </source>
</evidence>
<dbReference type="Proteomes" id="UP000183832">
    <property type="component" value="Unassembled WGS sequence"/>
</dbReference>
<sequence>MFMYIIHVREVKREENYQNQYSNAIAFDSSLSHKLIQEDLLFTMAKVQSDIKLNEVVIIVKINDKMLKKSFIKLYNLAVLMISMLRLNWIKNSRNIAKKYVDDSDQIPVKLQTLVSNFIRIFLRMSELMLSPVHPALPFMIQL</sequence>
<dbReference type="EMBL" id="CVRI01000037">
    <property type="protein sequence ID" value="CRK93593.1"/>
    <property type="molecule type" value="Genomic_DNA"/>
</dbReference>
<organism evidence="1 2">
    <name type="scientific">Clunio marinus</name>
    <dbReference type="NCBI Taxonomy" id="568069"/>
    <lineage>
        <taxon>Eukaryota</taxon>
        <taxon>Metazoa</taxon>
        <taxon>Ecdysozoa</taxon>
        <taxon>Arthropoda</taxon>
        <taxon>Hexapoda</taxon>
        <taxon>Insecta</taxon>
        <taxon>Pterygota</taxon>
        <taxon>Neoptera</taxon>
        <taxon>Endopterygota</taxon>
        <taxon>Diptera</taxon>
        <taxon>Nematocera</taxon>
        <taxon>Chironomoidea</taxon>
        <taxon>Chironomidae</taxon>
        <taxon>Clunio</taxon>
    </lineage>
</organism>
<accession>A0A1J1I5D8</accession>
<reference evidence="1 2" key="1">
    <citation type="submission" date="2015-04" db="EMBL/GenBank/DDBJ databases">
        <authorList>
            <person name="Syromyatnikov M.Y."/>
            <person name="Popov V.N."/>
        </authorList>
    </citation>
    <scope>NUCLEOTIDE SEQUENCE [LARGE SCALE GENOMIC DNA]</scope>
</reference>
<protein>
    <submittedName>
        <fullName evidence="1">CLUMA_CG007126, isoform A</fullName>
    </submittedName>
</protein>